<keyword evidence="2" id="KW-1185">Reference proteome</keyword>
<gene>
    <name evidence="1" type="ORF">G4Y79_01860</name>
</gene>
<proteinExistence type="predicted"/>
<protein>
    <submittedName>
        <fullName evidence="1">Uncharacterized protein</fullName>
    </submittedName>
</protein>
<organism evidence="1 2">
    <name type="scientific">Phototrophicus methaneseepsis</name>
    <dbReference type="NCBI Taxonomy" id="2710758"/>
    <lineage>
        <taxon>Bacteria</taxon>
        <taxon>Bacillati</taxon>
        <taxon>Chloroflexota</taxon>
        <taxon>Candidatus Thermofontia</taxon>
        <taxon>Phototrophicales</taxon>
        <taxon>Phototrophicaceae</taxon>
        <taxon>Phototrophicus</taxon>
    </lineage>
</organism>
<evidence type="ECO:0000313" key="2">
    <source>
        <dbReference type="Proteomes" id="UP000594468"/>
    </source>
</evidence>
<dbReference type="AlphaFoldDB" id="A0A7S8IF49"/>
<dbReference type="Proteomes" id="UP000594468">
    <property type="component" value="Chromosome"/>
</dbReference>
<dbReference type="KEGG" id="pmet:G4Y79_01860"/>
<reference evidence="1 2" key="1">
    <citation type="submission" date="2020-02" db="EMBL/GenBank/DDBJ databases">
        <authorList>
            <person name="Zheng R.K."/>
            <person name="Sun C.M."/>
        </authorList>
    </citation>
    <scope>NUCLEOTIDE SEQUENCE [LARGE SCALE GENOMIC DNA]</scope>
    <source>
        <strain evidence="2">rifampicinis</strain>
    </source>
</reference>
<name>A0A7S8IF49_9CHLR</name>
<evidence type="ECO:0000313" key="1">
    <source>
        <dbReference type="EMBL" id="QPC83144.1"/>
    </source>
</evidence>
<dbReference type="RefSeq" id="WP_195171213.1">
    <property type="nucleotide sequence ID" value="NZ_CP062983.1"/>
</dbReference>
<accession>A0A7S8IF49</accession>
<dbReference type="EMBL" id="CP062983">
    <property type="protein sequence ID" value="QPC83144.1"/>
    <property type="molecule type" value="Genomic_DNA"/>
</dbReference>
<sequence>MNTSFSTLEEKVESRVLDRMKQQSLLVNENAGQNREPSAKYRELELDNDDRHWSPASQWYAPADVLLQYLRDGWRLDDDVEICVHRCRSYRHVEMYHFILYHAEKKSLRMPVVANPVVRRIVQQYSLNALYVFNEAPANNTD</sequence>